<proteinExistence type="predicted"/>
<accession>A0A2W1BU25</accession>
<protein>
    <submittedName>
        <fullName evidence="1">Uncharacterized protein</fullName>
    </submittedName>
</protein>
<organism evidence="1 2">
    <name type="scientific">Helicoverpa armigera</name>
    <name type="common">Cotton bollworm</name>
    <name type="synonym">Heliothis armigera</name>
    <dbReference type="NCBI Taxonomy" id="29058"/>
    <lineage>
        <taxon>Eukaryota</taxon>
        <taxon>Metazoa</taxon>
        <taxon>Ecdysozoa</taxon>
        <taxon>Arthropoda</taxon>
        <taxon>Hexapoda</taxon>
        <taxon>Insecta</taxon>
        <taxon>Pterygota</taxon>
        <taxon>Neoptera</taxon>
        <taxon>Endopterygota</taxon>
        <taxon>Lepidoptera</taxon>
        <taxon>Glossata</taxon>
        <taxon>Ditrysia</taxon>
        <taxon>Noctuoidea</taxon>
        <taxon>Noctuidae</taxon>
        <taxon>Heliothinae</taxon>
        <taxon>Helicoverpa</taxon>
    </lineage>
</organism>
<gene>
    <name evidence="1" type="primary">HaOG203688</name>
    <name evidence="1" type="ORF">B5X24_HaOG203688</name>
</gene>
<keyword evidence="2" id="KW-1185">Reference proteome</keyword>
<evidence type="ECO:0000313" key="2">
    <source>
        <dbReference type="Proteomes" id="UP000249218"/>
    </source>
</evidence>
<dbReference type="EMBL" id="KZ149936">
    <property type="protein sequence ID" value="PZC77134.1"/>
    <property type="molecule type" value="Genomic_DNA"/>
</dbReference>
<name>A0A2W1BU25_HELAM</name>
<dbReference type="Proteomes" id="UP000249218">
    <property type="component" value="Unassembled WGS sequence"/>
</dbReference>
<reference evidence="1 2" key="1">
    <citation type="journal article" date="2017" name="BMC Biol.">
        <title>Genomic innovations, transcriptional plasticity and gene loss underlying the evolution and divergence of two highly polyphagous and invasive Helicoverpa pest species.</title>
        <authorList>
            <person name="Pearce S.L."/>
            <person name="Clarke D.F."/>
            <person name="East P.D."/>
            <person name="Elfekih S."/>
            <person name="Gordon K.H."/>
            <person name="Jermiin L.S."/>
            <person name="McGaughran A."/>
            <person name="Oakeshott J.G."/>
            <person name="Papanikolaou A."/>
            <person name="Perera O.P."/>
            <person name="Rane R.V."/>
            <person name="Richards S."/>
            <person name="Tay W.T."/>
            <person name="Walsh T.K."/>
            <person name="Anderson A."/>
            <person name="Anderson C.J."/>
            <person name="Asgari S."/>
            <person name="Board P.G."/>
            <person name="Bretschneider A."/>
            <person name="Campbell P.M."/>
            <person name="Chertemps T."/>
            <person name="Christeller J.T."/>
            <person name="Coppin C.W."/>
            <person name="Downes S.J."/>
            <person name="Duan G."/>
            <person name="Farnsworth C.A."/>
            <person name="Good R.T."/>
            <person name="Han L.B."/>
            <person name="Han Y.C."/>
            <person name="Hatje K."/>
            <person name="Horne I."/>
            <person name="Huang Y.P."/>
            <person name="Hughes D.S."/>
            <person name="Jacquin-Joly E."/>
            <person name="James W."/>
            <person name="Jhangiani S."/>
            <person name="Kollmar M."/>
            <person name="Kuwar S.S."/>
            <person name="Li S."/>
            <person name="Liu N.Y."/>
            <person name="Maibeche M.T."/>
            <person name="Miller J.R."/>
            <person name="Montagne N."/>
            <person name="Perry T."/>
            <person name="Qu J."/>
            <person name="Song S.V."/>
            <person name="Sutton G.G."/>
            <person name="Vogel H."/>
            <person name="Walenz B.P."/>
            <person name="Xu W."/>
            <person name="Zhang H.J."/>
            <person name="Zou Z."/>
            <person name="Batterham P."/>
            <person name="Edwards O.R."/>
            <person name="Feyereisen R."/>
            <person name="Gibbs R.A."/>
            <person name="Heckel D.G."/>
            <person name="McGrath A."/>
            <person name="Robin C."/>
            <person name="Scherer S.E."/>
            <person name="Worley K.C."/>
            <person name="Wu Y.D."/>
        </authorList>
    </citation>
    <scope>NUCLEOTIDE SEQUENCE [LARGE SCALE GENOMIC DNA]</scope>
    <source>
        <strain evidence="1">Harm_GR_Male_#8</strain>
        <tissue evidence="1">Whole organism</tissue>
    </source>
</reference>
<sequence>MHCCSFTVTGSEPRLCRLEWHPQWLVPSARAILVMQICADRDGTPLEVVPGADRPLRPPLTPLLNLPLQMGYLTLKEFCQINSFKFFSLITSVKMPPLSHSATVNKS</sequence>
<evidence type="ECO:0000313" key="1">
    <source>
        <dbReference type="EMBL" id="PZC77134.1"/>
    </source>
</evidence>
<dbReference type="AlphaFoldDB" id="A0A2W1BU25"/>